<dbReference type="AlphaFoldDB" id="A0A4Q8XSH3"/>
<geneLocation type="plasmid" evidence="1">
    <name>pSM145A_Rh02</name>
</geneLocation>
<evidence type="ECO:0000313" key="2">
    <source>
        <dbReference type="Proteomes" id="UP000293652"/>
    </source>
</evidence>
<sequence>MIFIAVSQKSSQARDLVPCPEPATNPPFIQNMVVQGRCVCTSLEVFSVWISGQLLFGAGAVPIAEMDTTIAVTAEKNTSA</sequence>
<gene>
    <name evidence="1" type="ORF">ELI03_29030</name>
</gene>
<keyword evidence="1" id="KW-0614">Plasmid</keyword>
<accession>A0A4Q8XSH3</accession>
<organism evidence="1 2">
    <name type="scientific">Rhizobium leguminosarum</name>
    <dbReference type="NCBI Taxonomy" id="384"/>
    <lineage>
        <taxon>Bacteria</taxon>
        <taxon>Pseudomonadati</taxon>
        <taxon>Pseudomonadota</taxon>
        <taxon>Alphaproteobacteria</taxon>
        <taxon>Hyphomicrobiales</taxon>
        <taxon>Rhizobiaceae</taxon>
        <taxon>Rhizobium/Agrobacterium group</taxon>
        <taxon>Rhizobium</taxon>
    </lineage>
</organism>
<reference evidence="1 2" key="1">
    <citation type="submission" date="2019-02" db="EMBL/GenBank/DDBJ databases">
        <title>The genomic architecture of introgression among sibling species of bacteria.</title>
        <authorList>
            <person name="Cavassim M.I.A."/>
            <person name="Moeskjaer S."/>
            <person name="Moslemi C."/>
            <person name="Fields B."/>
            <person name="Bachmann A."/>
            <person name="Vilhjalmsson B."/>
            <person name="Schierup M.H."/>
            <person name="Young J.P.W."/>
            <person name="Andersen S.U."/>
        </authorList>
    </citation>
    <scope>NUCLEOTIDE SEQUENCE [LARGE SCALE GENOMIC DNA]</scope>
    <source>
        <strain evidence="1 2">SM145A</strain>
        <plasmid evidence="1">pSM145A_Rh02</plasmid>
    </source>
</reference>
<comment type="caution">
    <text evidence="1">The sequence shown here is derived from an EMBL/GenBank/DDBJ whole genome shotgun (WGS) entry which is preliminary data.</text>
</comment>
<proteinExistence type="predicted"/>
<dbReference type="Proteomes" id="UP000293652">
    <property type="component" value="Unassembled WGS sequence"/>
</dbReference>
<name>A0A4Q8XSH3_RHILE</name>
<protein>
    <submittedName>
        <fullName evidence="1">Uncharacterized protein</fullName>
    </submittedName>
</protein>
<dbReference type="EMBL" id="SIPC01000003">
    <property type="protein sequence ID" value="TAX68120.1"/>
    <property type="molecule type" value="Genomic_DNA"/>
</dbReference>
<evidence type="ECO:0000313" key="1">
    <source>
        <dbReference type="EMBL" id="TAX68120.1"/>
    </source>
</evidence>